<gene>
    <name evidence="1" type="ORF">EGI31_10540</name>
</gene>
<comment type="caution">
    <text evidence="1">The sequence shown here is derived from an EMBL/GenBank/DDBJ whole genome shotgun (WGS) entry which is preliminary data.</text>
</comment>
<sequence length="412" mass="47129">MDILLVTVVFPYPVNDGGRSGTFKLIEYLRKEHNITLVCPSCTGVNHQKLQELWPNVKLLTFQNSDNVTEGFNLKGFIKKTISGKKKPSKMDIFKGSMVLNTTDLVKYYFSNLISLVEAELNRKSYDLVQVDFIELAPLVHFLPQNIKKIFVHHELRYKRMRLEYNTLGYKDVAEEWKIANTKLLEIGLMNAFDKVICLTETDRKILEIDGVEREKLEVSPLPVEIMEHPINQPFQFSKRLVFLGPEVHFPNLDGVDWFLNNCWAKLLKSDPRLRLSILGKWSHEGRKLFAEHRNVTFEGFVEDLSTIMEGAIMIVPLRIGSGMRMKILEGAAWHVPMVSTSIGAEGLPINNMENAILADTAQEFIEGVLTLSRDPELQNKFVKNAKLIIKLGYSVEECGQIRNDIYTKITS</sequence>
<accession>A0AAE3H1U7</accession>
<organism evidence="1 2">
    <name type="scientific">Lacihabitans soyangensis</name>
    <dbReference type="NCBI Taxonomy" id="869394"/>
    <lineage>
        <taxon>Bacteria</taxon>
        <taxon>Pseudomonadati</taxon>
        <taxon>Bacteroidota</taxon>
        <taxon>Cytophagia</taxon>
        <taxon>Cytophagales</taxon>
        <taxon>Leadbetterellaceae</taxon>
        <taxon>Lacihabitans</taxon>
    </lineage>
</organism>
<dbReference type="AlphaFoldDB" id="A0AAE3H1U7"/>
<proteinExistence type="predicted"/>
<dbReference type="CDD" id="cd03801">
    <property type="entry name" value="GT4_PimA-like"/>
    <property type="match status" value="1"/>
</dbReference>
<name>A0AAE3H1U7_9BACT</name>
<keyword evidence="2" id="KW-1185">Reference proteome</keyword>
<dbReference type="SUPFAM" id="SSF53756">
    <property type="entry name" value="UDP-Glycosyltransferase/glycogen phosphorylase"/>
    <property type="match status" value="1"/>
</dbReference>
<protein>
    <submittedName>
        <fullName evidence="1">Glycosyltransferase</fullName>
    </submittedName>
</protein>
<evidence type="ECO:0000313" key="2">
    <source>
        <dbReference type="Proteomes" id="UP001204144"/>
    </source>
</evidence>
<dbReference type="PANTHER" id="PTHR12526">
    <property type="entry name" value="GLYCOSYLTRANSFERASE"/>
    <property type="match status" value="1"/>
</dbReference>
<evidence type="ECO:0000313" key="1">
    <source>
        <dbReference type="EMBL" id="MCP9763397.1"/>
    </source>
</evidence>
<dbReference type="RefSeq" id="WP_255037178.1">
    <property type="nucleotide sequence ID" value="NZ_RJUF01000027.1"/>
</dbReference>
<dbReference type="Gene3D" id="3.40.50.2000">
    <property type="entry name" value="Glycogen Phosphorylase B"/>
    <property type="match status" value="2"/>
</dbReference>
<dbReference type="Pfam" id="PF13692">
    <property type="entry name" value="Glyco_trans_1_4"/>
    <property type="match status" value="1"/>
</dbReference>
<dbReference type="Proteomes" id="UP001204144">
    <property type="component" value="Unassembled WGS sequence"/>
</dbReference>
<dbReference type="EMBL" id="RJUF01000027">
    <property type="protein sequence ID" value="MCP9763397.1"/>
    <property type="molecule type" value="Genomic_DNA"/>
</dbReference>
<dbReference type="PANTHER" id="PTHR12526:SF630">
    <property type="entry name" value="GLYCOSYLTRANSFERASE"/>
    <property type="match status" value="1"/>
</dbReference>
<reference evidence="1 2" key="1">
    <citation type="submission" date="2018-11" db="EMBL/GenBank/DDBJ databases">
        <title>Novel bacteria species description.</title>
        <authorList>
            <person name="Han J.-H."/>
        </authorList>
    </citation>
    <scope>NUCLEOTIDE SEQUENCE [LARGE SCALE GENOMIC DNA]</scope>
    <source>
        <strain evidence="1 2">KCTC23259</strain>
    </source>
</reference>